<dbReference type="GO" id="GO:0045892">
    <property type="term" value="P:negative regulation of DNA-templated transcription"/>
    <property type="evidence" value="ECO:0007669"/>
    <property type="project" value="UniProtKB-ARBA"/>
</dbReference>
<evidence type="ECO:0000256" key="3">
    <source>
        <dbReference type="ARBA" id="ARBA00023125"/>
    </source>
</evidence>
<evidence type="ECO:0000313" key="8">
    <source>
        <dbReference type="Proteomes" id="UP000290365"/>
    </source>
</evidence>
<keyword evidence="4" id="KW-0804">Transcription</keyword>
<dbReference type="Gene3D" id="1.10.10.60">
    <property type="entry name" value="Homeodomain-like"/>
    <property type="match status" value="1"/>
</dbReference>
<gene>
    <name evidence="7" type="ORF">EPA93_10100</name>
</gene>
<evidence type="ECO:0000313" key="7">
    <source>
        <dbReference type="EMBL" id="QBD76339.1"/>
    </source>
</evidence>
<dbReference type="PRINTS" id="PR00455">
    <property type="entry name" value="HTHTETR"/>
</dbReference>
<keyword evidence="3 5" id="KW-0238">DNA-binding</keyword>
<dbReference type="Proteomes" id="UP000290365">
    <property type="component" value="Chromosome"/>
</dbReference>
<evidence type="ECO:0000256" key="4">
    <source>
        <dbReference type="ARBA" id="ARBA00023163"/>
    </source>
</evidence>
<dbReference type="GO" id="GO:0003700">
    <property type="term" value="F:DNA-binding transcription factor activity"/>
    <property type="evidence" value="ECO:0007669"/>
    <property type="project" value="TreeGrafter"/>
</dbReference>
<dbReference type="Pfam" id="PF13977">
    <property type="entry name" value="TetR_C_6"/>
    <property type="match status" value="1"/>
</dbReference>
<dbReference type="InterPro" id="IPR009057">
    <property type="entry name" value="Homeodomain-like_sf"/>
</dbReference>
<dbReference type="Pfam" id="PF00440">
    <property type="entry name" value="TetR_N"/>
    <property type="match status" value="1"/>
</dbReference>
<evidence type="ECO:0000256" key="1">
    <source>
        <dbReference type="ARBA" id="ARBA00022491"/>
    </source>
</evidence>
<dbReference type="FunFam" id="1.10.10.60:FF:000141">
    <property type="entry name" value="TetR family transcriptional regulator"/>
    <property type="match status" value="1"/>
</dbReference>
<sequence length="297" mass="33574">MSPCKRMRARSAKDVLLTHWPFFTPFCWLSSIFAVSPMSGNRCAASMLIHSKLFSSCSRPWGKIKKPWGKSSSSLTRCGVSGTMERAITALEVSMSPRPDVSEERKSQILQAATAVFARLGFHQARMDDIAQQAGLSKATLYLYFESKEAIITALLKIFFDQELYKLRDWMASEHPGSISEQIMDITEQLVEDVAWISSVISIAHEFYALAARREDVREFLRAHYREYRFLFARLIQQGIERGEFRQVDPESVAISLMALYEGLSLLGLIDAQAMQLARTSENTMRLLLAGLAKEKA</sequence>
<organism evidence="7 8">
    <name type="scientific">Ktedonosporobacter rubrisoli</name>
    <dbReference type="NCBI Taxonomy" id="2509675"/>
    <lineage>
        <taxon>Bacteria</taxon>
        <taxon>Bacillati</taxon>
        <taxon>Chloroflexota</taxon>
        <taxon>Ktedonobacteria</taxon>
        <taxon>Ktedonobacterales</taxon>
        <taxon>Ktedonosporobacteraceae</taxon>
        <taxon>Ktedonosporobacter</taxon>
    </lineage>
</organism>
<feature type="domain" description="HTH tetR-type" evidence="6">
    <location>
        <begin position="103"/>
        <end position="163"/>
    </location>
</feature>
<dbReference type="KEGG" id="kbs:EPA93_10100"/>
<protein>
    <submittedName>
        <fullName evidence="7">TetR/AcrR family transcriptional regulator</fullName>
    </submittedName>
</protein>
<keyword evidence="8" id="KW-1185">Reference proteome</keyword>
<dbReference type="SUPFAM" id="SSF48498">
    <property type="entry name" value="Tetracyclin repressor-like, C-terminal domain"/>
    <property type="match status" value="1"/>
</dbReference>
<dbReference type="InterPro" id="IPR039538">
    <property type="entry name" value="BetI_C"/>
</dbReference>
<name>A0A4P6JM67_KTERU</name>
<evidence type="ECO:0000256" key="5">
    <source>
        <dbReference type="PROSITE-ProRule" id="PRU00335"/>
    </source>
</evidence>
<proteinExistence type="predicted"/>
<keyword evidence="1" id="KW-0678">Repressor</keyword>
<dbReference type="InterPro" id="IPR050109">
    <property type="entry name" value="HTH-type_TetR-like_transc_reg"/>
</dbReference>
<feature type="DNA-binding region" description="H-T-H motif" evidence="5">
    <location>
        <begin position="126"/>
        <end position="145"/>
    </location>
</feature>
<dbReference type="AlphaFoldDB" id="A0A4P6JM67"/>
<reference evidence="7 8" key="1">
    <citation type="submission" date="2019-01" db="EMBL/GenBank/DDBJ databases">
        <title>Ktedonosporobacter rubrisoli SCAWS-G2.</title>
        <authorList>
            <person name="Huang Y."/>
            <person name="Yan B."/>
        </authorList>
    </citation>
    <scope>NUCLEOTIDE SEQUENCE [LARGE SCALE GENOMIC DNA]</scope>
    <source>
        <strain evidence="7 8">SCAWS-G2</strain>
    </source>
</reference>
<dbReference type="Gene3D" id="1.10.357.10">
    <property type="entry name" value="Tetracycline Repressor, domain 2"/>
    <property type="match status" value="1"/>
</dbReference>
<dbReference type="PANTHER" id="PTHR30055">
    <property type="entry name" value="HTH-TYPE TRANSCRIPTIONAL REGULATOR RUTR"/>
    <property type="match status" value="1"/>
</dbReference>
<dbReference type="EMBL" id="CP035758">
    <property type="protein sequence ID" value="QBD76339.1"/>
    <property type="molecule type" value="Genomic_DNA"/>
</dbReference>
<dbReference type="InterPro" id="IPR001647">
    <property type="entry name" value="HTH_TetR"/>
</dbReference>
<dbReference type="SUPFAM" id="SSF46689">
    <property type="entry name" value="Homeodomain-like"/>
    <property type="match status" value="1"/>
</dbReference>
<dbReference type="GO" id="GO:0000976">
    <property type="term" value="F:transcription cis-regulatory region binding"/>
    <property type="evidence" value="ECO:0007669"/>
    <property type="project" value="TreeGrafter"/>
</dbReference>
<dbReference type="OrthoDB" id="9812484at2"/>
<keyword evidence="2" id="KW-0805">Transcription regulation</keyword>
<accession>A0A4P6JM67</accession>
<dbReference type="PROSITE" id="PS50977">
    <property type="entry name" value="HTH_TETR_2"/>
    <property type="match status" value="1"/>
</dbReference>
<evidence type="ECO:0000256" key="2">
    <source>
        <dbReference type="ARBA" id="ARBA00023015"/>
    </source>
</evidence>
<dbReference type="InterPro" id="IPR036271">
    <property type="entry name" value="Tet_transcr_reg_TetR-rel_C_sf"/>
</dbReference>
<dbReference type="PANTHER" id="PTHR30055:SF234">
    <property type="entry name" value="HTH-TYPE TRANSCRIPTIONAL REGULATOR BETI"/>
    <property type="match status" value="1"/>
</dbReference>
<evidence type="ECO:0000259" key="6">
    <source>
        <dbReference type="PROSITE" id="PS50977"/>
    </source>
</evidence>